<dbReference type="SMART" id="SM00895">
    <property type="entry name" value="FCD"/>
    <property type="match status" value="1"/>
</dbReference>
<sequence>MSLDGLPHHRGGAEALARLLARALLAGRWQPGDAFPRELDLCTHFAVSRNQVRNALASLTATGLIERTAGRGSRVREVSEWHLLDPLISDWMTGIESLDPKLVREIFAFRYSAEPVLARLAAQAAEEADLERLEAAFHGMTRTAASPEARNQHVEYDVAFHDAIYRASHNLVWRQMGHLLRPSIIALIQGSQAQVHRFHDGLDDSLTRHGRVLEAIRRHAPDAAERAAREVLRRTAIDLGIVTDTHPVIASATEPES</sequence>
<dbReference type="InterPro" id="IPR011711">
    <property type="entry name" value="GntR_C"/>
</dbReference>
<dbReference type="PROSITE" id="PS50949">
    <property type="entry name" value="HTH_GNTR"/>
    <property type="match status" value="1"/>
</dbReference>
<dbReference type="RefSeq" id="WP_089685754.1">
    <property type="nucleotide sequence ID" value="NZ_FNES01000007.1"/>
</dbReference>
<keyword evidence="2 5" id="KW-0238">DNA-binding</keyword>
<accession>A0A1G8W0F0</accession>
<dbReference type="EMBL" id="FNES01000007">
    <property type="protein sequence ID" value="SDJ71533.1"/>
    <property type="molecule type" value="Genomic_DNA"/>
</dbReference>
<keyword evidence="6" id="KW-1185">Reference proteome</keyword>
<evidence type="ECO:0000256" key="2">
    <source>
        <dbReference type="ARBA" id="ARBA00023125"/>
    </source>
</evidence>
<dbReference type="OrthoDB" id="9028214at2"/>
<reference evidence="5 6" key="1">
    <citation type="submission" date="2016-10" db="EMBL/GenBank/DDBJ databases">
        <authorList>
            <person name="de Groot N.N."/>
        </authorList>
    </citation>
    <scope>NUCLEOTIDE SEQUENCE [LARGE SCALE GENOMIC DNA]</scope>
    <source>
        <strain evidence="5 6">CGMCC 1.6133</strain>
    </source>
</reference>
<dbReference type="InterPro" id="IPR036390">
    <property type="entry name" value="WH_DNA-bd_sf"/>
</dbReference>
<dbReference type="PANTHER" id="PTHR43537:SF44">
    <property type="entry name" value="GNTR FAMILY REGULATORY PROTEIN"/>
    <property type="match status" value="1"/>
</dbReference>
<evidence type="ECO:0000259" key="4">
    <source>
        <dbReference type="PROSITE" id="PS50949"/>
    </source>
</evidence>
<evidence type="ECO:0000313" key="5">
    <source>
        <dbReference type="EMBL" id="SDJ71533.1"/>
    </source>
</evidence>
<dbReference type="GO" id="GO:0003700">
    <property type="term" value="F:DNA-binding transcription factor activity"/>
    <property type="evidence" value="ECO:0007669"/>
    <property type="project" value="InterPro"/>
</dbReference>
<dbReference type="SUPFAM" id="SSF48008">
    <property type="entry name" value="GntR ligand-binding domain-like"/>
    <property type="match status" value="1"/>
</dbReference>
<proteinExistence type="predicted"/>
<evidence type="ECO:0000256" key="3">
    <source>
        <dbReference type="ARBA" id="ARBA00023163"/>
    </source>
</evidence>
<dbReference type="AlphaFoldDB" id="A0A1G8W0F0"/>
<dbReference type="Gene3D" id="1.20.120.530">
    <property type="entry name" value="GntR ligand-binding domain-like"/>
    <property type="match status" value="1"/>
</dbReference>
<feature type="domain" description="HTH gntR-type" evidence="4">
    <location>
        <begin position="10"/>
        <end position="78"/>
    </location>
</feature>
<evidence type="ECO:0000256" key="1">
    <source>
        <dbReference type="ARBA" id="ARBA00023015"/>
    </source>
</evidence>
<dbReference type="Pfam" id="PF00392">
    <property type="entry name" value="GntR"/>
    <property type="match status" value="1"/>
</dbReference>
<dbReference type="InterPro" id="IPR000524">
    <property type="entry name" value="Tscrpt_reg_HTH_GntR"/>
</dbReference>
<dbReference type="CDD" id="cd07377">
    <property type="entry name" value="WHTH_GntR"/>
    <property type="match status" value="1"/>
</dbReference>
<dbReference type="PRINTS" id="PR00035">
    <property type="entry name" value="HTHGNTR"/>
</dbReference>
<dbReference type="STRING" id="376427.SAMN04487954_107107"/>
<gene>
    <name evidence="5" type="ORF">SAMN04487954_107107</name>
</gene>
<dbReference type="Pfam" id="PF07729">
    <property type="entry name" value="FCD"/>
    <property type="match status" value="1"/>
</dbReference>
<dbReference type="PANTHER" id="PTHR43537">
    <property type="entry name" value="TRANSCRIPTIONAL REGULATOR, GNTR FAMILY"/>
    <property type="match status" value="1"/>
</dbReference>
<dbReference type="GO" id="GO:0003677">
    <property type="term" value="F:DNA binding"/>
    <property type="evidence" value="ECO:0007669"/>
    <property type="project" value="UniProtKB-KW"/>
</dbReference>
<protein>
    <submittedName>
        <fullName evidence="5">DNA-binding transcriptional regulator, FadR family</fullName>
    </submittedName>
</protein>
<dbReference type="SMART" id="SM00345">
    <property type="entry name" value="HTH_GNTR"/>
    <property type="match status" value="1"/>
</dbReference>
<dbReference type="InterPro" id="IPR036388">
    <property type="entry name" value="WH-like_DNA-bd_sf"/>
</dbReference>
<dbReference type="SUPFAM" id="SSF46785">
    <property type="entry name" value="Winged helix' DNA-binding domain"/>
    <property type="match status" value="1"/>
</dbReference>
<organism evidence="5 6">
    <name type="scientific">Billgrantia gudaonensis</name>
    <dbReference type="NCBI Taxonomy" id="376427"/>
    <lineage>
        <taxon>Bacteria</taxon>
        <taxon>Pseudomonadati</taxon>
        <taxon>Pseudomonadota</taxon>
        <taxon>Gammaproteobacteria</taxon>
        <taxon>Oceanospirillales</taxon>
        <taxon>Halomonadaceae</taxon>
        <taxon>Billgrantia</taxon>
    </lineage>
</organism>
<keyword evidence="3" id="KW-0804">Transcription</keyword>
<dbReference type="Proteomes" id="UP000198525">
    <property type="component" value="Unassembled WGS sequence"/>
</dbReference>
<dbReference type="InterPro" id="IPR008920">
    <property type="entry name" value="TF_FadR/GntR_C"/>
</dbReference>
<keyword evidence="1" id="KW-0805">Transcription regulation</keyword>
<evidence type="ECO:0000313" key="6">
    <source>
        <dbReference type="Proteomes" id="UP000198525"/>
    </source>
</evidence>
<name>A0A1G8W0F0_9GAMM</name>
<dbReference type="Gene3D" id="1.10.10.10">
    <property type="entry name" value="Winged helix-like DNA-binding domain superfamily/Winged helix DNA-binding domain"/>
    <property type="match status" value="1"/>
</dbReference>